<comment type="caution">
    <text evidence="2">The sequence shown here is derived from an EMBL/GenBank/DDBJ whole genome shotgun (WGS) entry which is preliminary data.</text>
</comment>
<evidence type="ECO:0000313" key="3">
    <source>
        <dbReference type="Proteomes" id="UP000246077"/>
    </source>
</evidence>
<dbReference type="AlphaFoldDB" id="A0A317DSY8"/>
<dbReference type="InterPro" id="IPR015168">
    <property type="entry name" value="SsuA/THI5"/>
</dbReference>
<dbReference type="SUPFAM" id="SSF53850">
    <property type="entry name" value="Periplasmic binding protein-like II"/>
    <property type="match status" value="1"/>
</dbReference>
<accession>A0A317DSY8</accession>
<evidence type="ECO:0000259" key="1">
    <source>
        <dbReference type="Pfam" id="PF09084"/>
    </source>
</evidence>
<dbReference type="PANTHER" id="PTHR30024">
    <property type="entry name" value="ALIPHATIC SULFONATES-BINDING PROTEIN-RELATED"/>
    <property type="match status" value="1"/>
</dbReference>
<reference evidence="3" key="1">
    <citation type="submission" date="2018-05" db="EMBL/GenBank/DDBJ databases">
        <title>Zavarzinia sp. HR-AS.</title>
        <authorList>
            <person name="Lee Y."/>
            <person name="Jeon C.O."/>
        </authorList>
    </citation>
    <scope>NUCLEOTIDE SEQUENCE [LARGE SCALE GENOMIC DNA]</scope>
    <source>
        <strain evidence="3">DSM 1231</strain>
    </source>
</reference>
<protein>
    <submittedName>
        <fullName evidence="2">Nitrate ABC transporter substrate-binding protein</fullName>
    </submittedName>
</protein>
<sequence>MRLLRLFAFAVVLIGGIAEAAEPEVIRIGFPGAGLSGKPVYGLGTVAVAHLHGAIEKELAAEGIKVEWQFLKGAGPAVNEGLANGQLDFAVIGDLPAVMGRAGGLKTRLLLTQMARTNTYVAVPLPGAARAGEGKPPVTSIPDLKGRTVANFKGTNTHLAANRILASEGLSERDLKVVNLDPSAAFAALASKQVDAAFGAFYMLAIRDLGSANIVYTTRGRSPTLTVLGGFLVTDEFAAKYPALVDRVVRAVVAEAAWASDEANRQAVFGLWAGSGLPLANYNEEFDGVAARDFNSPLLDDFAVGRFEAAATDALAYRLVRREVDVAGWLDRGPLDRAVAALGLQDTWTAYDKEGQPRR</sequence>
<organism evidence="2 3">
    <name type="scientific">Zavarzinia compransoris</name>
    <dbReference type="NCBI Taxonomy" id="1264899"/>
    <lineage>
        <taxon>Bacteria</taxon>
        <taxon>Pseudomonadati</taxon>
        <taxon>Pseudomonadota</taxon>
        <taxon>Alphaproteobacteria</taxon>
        <taxon>Rhodospirillales</taxon>
        <taxon>Zavarziniaceae</taxon>
        <taxon>Zavarzinia</taxon>
    </lineage>
</organism>
<dbReference type="Gene3D" id="3.40.190.10">
    <property type="entry name" value="Periplasmic binding protein-like II"/>
    <property type="match status" value="2"/>
</dbReference>
<evidence type="ECO:0000313" key="2">
    <source>
        <dbReference type="EMBL" id="PWR17797.1"/>
    </source>
</evidence>
<feature type="domain" description="SsuA/THI5-like" evidence="1">
    <location>
        <begin position="60"/>
        <end position="257"/>
    </location>
</feature>
<dbReference type="Proteomes" id="UP000246077">
    <property type="component" value="Unassembled WGS sequence"/>
</dbReference>
<dbReference type="RefSeq" id="WP_109923325.1">
    <property type="nucleotide sequence ID" value="NZ_QGLF01000008.1"/>
</dbReference>
<dbReference type="OrthoDB" id="7374754at2"/>
<keyword evidence="3" id="KW-1185">Reference proteome</keyword>
<gene>
    <name evidence="2" type="ORF">DKG75_21895</name>
</gene>
<proteinExistence type="predicted"/>
<dbReference type="Pfam" id="PF09084">
    <property type="entry name" value="NMT1"/>
    <property type="match status" value="1"/>
</dbReference>
<dbReference type="EMBL" id="QGLF01000008">
    <property type="protein sequence ID" value="PWR17797.1"/>
    <property type="molecule type" value="Genomic_DNA"/>
</dbReference>
<name>A0A317DSY8_9PROT</name>
<dbReference type="PANTHER" id="PTHR30024:SF21">
    <property type="entry name" value="ABC TRANSPORTER SUBSTRATE-BINDING PROTEIN"/>
    <property type="match status" value="1"/>
</dbReference>